<dbReference type="EMBL" id="FXBJ01000002">
    <property type="protein sequence ID" value="SMH36756.1"/>
    <property type="molecule type" value="Genomic_DNA"/>
</dbReference>
<name>A0A1X7NIF8_9LACT</name>
<dbReference type="GO" id="GO:0051500">
    <property type="term" value="F:D-tyrosyl-tRNA(Tyr) deacylase activity"/>
    <property type="evidence" value="ECO:0007669"/>
    <property type="project" value="TreeGrafter"/>
</dbReference>
<evidence type="ECO:0000256" key="2">
    <source>
        <dbReference type="ARBA" id="ARBA00022555"/>
    </source>
</evidence>
<comment type="function">
    <text evidence="4">An aminoacyl-tRNA editing enzyme that deacylates mischarged D-aminoacyl-tRNAs. Also deacylates mischarged glycyl-tRNA(Ala), protecting cells against glycine mischarging by AlaRS. Acts via tRNA-based rather than protein-based catalysis; rejects L-amino acids rather than detecting D-amino acids in the active site. By recycling D-aminoacyl-tRNA to D-amino acids and free tRNA molecules, this enzyme counteracts the toxicity associated with the formation of D-aminoacyl-tRNA entities in vivo and helps enforce protein L-homochirality.</text>
</comment>
<dbReference type="EC" id="3.1.1.-" evidence="4"/>
<comment type="domain">
    <text evidence="4">A Gly-cisPro motif from one monomer fits into the active site of the other monomer to allow specific chiral rejection of L-amino acids.</text>
</comment>
<comment type="similarity">
    <text evidence="1 4">Belongs to the DTD family.</text>
</comment>
<dbReference type="GO" id="GO:0019478">
    <property type="term" value="P:D-amino acid catabolic process"/>
    <property type="evidence" value="ECO:0007669"/>
    <property type="project" value="UniProtKB-UniRule"/>
</dbReference>
<dbReference type="GO" id="GO:0000049">
    <property type="term" value="F:tRNA binding"/>
    <property type="evidence" value="ECO:0007669"/>
    <property type="project" value="UniProtKB-UniRule"/>
</dbReference>
<dbReference type="GO" id="GO:0043908">
    <property type="term" value="F:Ser(Gly)-tRNA(Ala) hydrolase activity"/>
    <property type="evidence" value="ECO:0007669"/>
    <property type="project" value="UniProtKB-UniRule"/>
</dbReference>
<sequence>MRIVIQRSRQAEIRVNNETIAAIEYGLVLLIGIESDDTKEDVDYLVRKIIMMRIFSDESDKMNLSVRDINGSILSISQFTLHAETKKGNRPSFIQAAKPEIAVPLYELFNEGLRKNDLHVEQGVFGADMQVSLINDGPVTIMIDSKNK</sequence>
<dbReference type="FunFam" id="3.50.80.10:FF:000001">
    <property type="entry name" value="D-aminoacyl-tRNA deacylase"/>
    <property type="match status" value="1"/>
</dbReference>
<keyword evidence="4" id="KW-0378">Hydrolase</keyword>
<protein>
    <recommendedName>
        <fullName evidence="4">D-aminoacyl-tRNA deacylase</fullName>
        <shortName evidence="4">DTD</shortName>
        <ecNumber evidence="4">3.1.1.96</ecNumber>
    </recommendedName>
    <alternativeName>
        <fullName evidence="4">Gly-tRNA(Ala) deacylase</fullName>
        <ecNumber evidence="4">3.1.1.-</ecNumber>
    </alternativeName>
</protein>
<evidence type="ECO:0000256" key="1">
    <source>
        <dbReference type="ARBA" id="ARBA00009673"/>
    </source>
</evidence>
<feature type="short sequence motif" description="Gly-cisPro motif, important for rejection of L-amino acids" evidence="4">
    <location>
        <begin position="137"/>
        <end position="138"/>
    </location>
</feature>
<dbReference type="SUPFAM" id="SSF69500">
    <property type="entry name" value="DTD-like"/>
    <property type="match status" value="1"/>
</dbReference>
<keyword evidence="3 4" id="KW-0694">RNA-binding</keyword>
<dbReference type="AlphaFoldDB" id="A0A1X7NIF8"/>
<evidence type="ECO:0000313" key="6">
    <source>
        <dbReference type="Proteomes" id="UP000193435"/>
    </source>
</evidence>
<evidence type="ECO:0000256" key="3">
    <source>
        <dbReference type="ARBA" id="ARBA00022884"/>
    </source>
</evidence>
<dbReference type="NCBIfam" id="TIGR00256">
    <property type="entry name" value="D-aminoacyl-tRNA deacylase"/>
    <property type="match status" value="1"/>
</dbReference>
<dbReference type="EC" id="3.1.1.96" evidence="4"/>
<dbReference type="CDD" id="cd00563">
    <property type="entry name" value="Dtyr_deacylase"/>
    <property type="match status" value="1"/>
</dbReference>
<reference evidence="5 6" key="1">
    <citation type="submission" date="2017-04" db="EMBL/GenBank/DDBJ databases">
        <authorList>
            <person name="Afonso C.L."/>
            <person name="Miller P.J."/>
            <person name="Scott M.A."/>
            <person name="Spackman E."/>
            <person name="Goraichik I."/>
            <person name="Dimitrov K.M."/>
            <person name="Suarez D.L."/>
            <person name="Swayne D.E."/>
        </authorList>
    </citation>
    <scope>NUCLEOTIDE SEQUENCE [LARGE SCALE GENOMIC DNA]</scope>
    <source>
        <strain evidence="5 6">LMG26642</strain>
    </source>
</reference>
<comment type="subunit">
    <text evidence="4">Homodimer.</text>
</comment>
<dbReference type="InterPro" id="IPR023509">
    <property type="entry name" value="DTD-like_sf"/>
</dbReference>
<comment type="catalytic activity">
    <reaction evidence="4">
        <text>a D-aminoacyl-tRNA + H2O = a tRNA + a D-alpha-amino acid + H(+)</text>
        <dbReference type="Rhea" id="RHEA:13953"/>
        <dbReference type="Rhea" id="RHEA-COMP:10123"/>
        <dbReference type="Rhea" id="RHEA-COMP:10124"/>
        <dbReference type="ChEBI" id="CHEBI:15377"/>
        <dbReference type="ChEBI" id="CHEBI:15378"/>
        <dbReference type="ChEBI" id="CHEBI:59871"/>
        <dbReference type="ChEBI" id="CHEBI:78442"/>
        <dbReference type="ChEBI" id="CHEBI:79333"/>
        <dbReference type="EC" id="3.1.1.96"/>
    </reaction>
</comment>
<dbReference type="PANTHER" id="PTHR10472">
    <property type="entry name" value="D-TYROSYL-TRNA TYR DEACYLASE"/>
    <property type="match status" value="1"/>
</dbReference>
<evidence type="ECO:0000256" key="4">
    <source>
        <dbReference type="HAMAP-Rule" id="MF_00518"/>
    </source>
</evidence>
<keyword evidence="4" id="KW-0963">Cytoplasm</keyword>
<dbReference type="Pfam" id="PF02580">
    <property type="entry name" value="Tyr_Deacylase"/>
    <property type="match status" value="1"/>
</dbReference>
<dbReference type="RefSeq" id="WP_085560004.1">
    <property type="nucleotide sequence ID" value="NZ_FOAH01000003.1"/>
</dbReference>
<keyword evidence="6" id="KW-1185">Reference proteome</keyword>
<proteinExistence type="inferred from homology"/>
<dbReference type="PANTHER" id="PTHR10472:SF5">
    <property type="entry name" value="D-AMINOACYL-TRNA DEACYLASE 1"/>
    <property type="match status" value="1"/>
</dbReference>
<dbReference type="Gene3D" id="3.50.80.10">
    <property type="entry name" value="D-tyrosyl-tRNA(Tyr) deacylase"/>
    <property type="match status" value="1"/>
</dbReference>
<dbReference type="HAMAP" id="MF_00518">
    <property type="entry name" value="Deacylase_Dtd"/>
    <property type="match status" value="1"/>
</dbReference>
<organism evidence="5 6">
    <name type="scientific">Carnobacterium iners</name>
    <dbReference type="NCBI Taxonomy" id="1073423"/>
    <lineage>
        <taxon>Bacteria</taxon>
        <taxon>Bacillati</taxon>
        <taxon>Bacillota</taxon>
        <taxon>Bacilli</taxon>
        <taxon>Lactobacillales</taxon>
        <taxon>Carnobacteriaceae</taxon>
        <taxon>Carnobacterium</taxon>
    </lineage>
</organism>
<evidence type="ECO:0000313" key="5">
    <source>
        <dbReference type="EMBL" id="SMH36756.1"/>
    </source>
</evidence>
<keyword evidence="2 4" id="KW-0820">tRNA-binding</keyword>
<dbReference type="GO" id="GO:0106026">
    <property type="term" value="F:Gly-tRNA(Ala) deacylase activity"/>
    <property type="evidence" value="ECO:0007669"/>
    <property type="project" value="UniProtKB-UniRule"/>
</dbReference>
<dbReference type="GO" id="GO:0005737">
    <property type="term" value="C:cytoplasm"/>
    <property type="evidence" value="ECO:0007669"/>
    <property type="project" value="UniProtKB-SubCell"/>
</dbReference>
<dbReference type="Proteomes" id="UP000193435">
    <property type="component" value="Unassembled WGS sequence"/>
</dbReference>
<comment type="subcellular location">
    <subcellularLocation>
        <location evidence="4">Cytoplasm</location>
    </subcellularLocation>
</comment>
<comment type="catalytic activity">
    <reaction evidence="4">
        <text>glycyl-tRNA(Ala) + H2O = tRNA(Ala) + glycine + H(+)</text>
        <dbReference type="Rhea" id="RHEA:53744"/>
        <dbReference type="Rhea" id="RHEA-COMP:9657"/>
        <dbReference type="Rhea" id="RHEA-COMP:13640"/>
        <dbReference type="ChEBI" id="CHEBI:15377"/>
        <dbReference type="ChEBI" id="CHEBI:15378"/>
        <dbReference type="ChEBI" id="CHEBI:57305"/>
        <dbReference type="ChEBI" id="CHEBI:78442"/>
        <dbReference type="ChEBI" id="CHEBI:78522"/>
    </reaction>
</comment>
<gene>
    <name evidence="4" type="primary">dtd</name>
    <name evidence="5" type="ORF">SAMN04488700_1917</name>
</gene>
<dbReference type="InterPro" id="IPR003732">
    <property type="entry name" value="Daa-tRNA_deacyls_DTD"/>
</dbReference>
<dbReference type="OrthoDB" id="9801395at2"/>
<accession>A0A1X7NIF8</accession>
<dbReference type="STRING" id="1073423.SAMN04488700_1917"/>